<feature type="transmembrane region" description="Helical" evidence="5">
    <location>
        <begin position="290"/>
        <end position="310"/>
    </location>
</feature>
<evidence type="ECO:0000256" key="5">
    <source>
        <dbReference type="SAM" id="Phobius"/>
    </source>
</evidence>
<feature type="transmembrane region" description="Helical" evidence="5">
    <location>
        <begin position="35"/>
        <end position="52"/>
    </location>
</feature>
<dbReference type="InterPro" id="IPR051679">
    <property type="entry name" value="DASS-Related_Transporters"/>
</dbReference>
<name>A0ABD5MEK2_9EURY</name>
<feature type="transmembrane region" description="Helical" evidence="5">
    <location>
        <begin position="415"/>
        <end position="432"/>
    </location>
</feature>
<gene>
    <name evidence="6" type="ORF">OS889_07925</name>
</gene>
<dbReference type="GO" id="GO:0016020">
    <property type="term" value="C:membrane"/>
    <property type="evidence" value="ECO:0007669"/>
    <property type="project" value="UniProtKB-SubCell"/>
</dbReference>
<feature type="transmembrane region" description="Helical" evidence="5">
    <location>
        <begin position="317"/>
        <end position="335"/>
    </location>
</feature>
<feature type="transmembrane region" description="Helical" evidence="5">
    <location>
        <begin position="222"/>
        <end position="243"/>
    </location>
</feature>
<organism evidence="6 7">
    <name type="scientific">Halobellus rubicundus</name>
    <dbReference type="NCBI Taxonomy" id="2996466"/>
    <lineage>
        <taxon>Archaea</taxon>
        <taxon>Methanobacteriati</taxon>
        <taxon>Methanobacteriota</taxon>
        <taxon>Stenosarchaea group</taxon>
        <taxon>Halobacteria</taxon>
        <taxon>Halobacteriales</taxon>
        <taxon>Haloferacaceae</taxon>
        <taxon>Halobellus</taxon>
    </lineage>
</organism>
<keyword evidence="2 5" id="KW-0812">Transmembrane</keyword>
<feature type="transmembrane region" description="Helical" evidence="5">
    <location>
        <begin position="58"/>
        <end position="81"/>
    </location>
</feature>
<keyword evidence="3 5" id="KW-1133">Transmembrane helix</keyword>
<comment type="subcellular location">
    <subcellularLocation>
        <location evidence="1">Membrane</location>
        <topology evidence="1">Multi-pass membrane protein</topology>
    </subcellularLocation>
</comment>
<feature type="transmembrane region" description="Helical" evidence="5">
    <location>
        <begin position="439"/>
        <end position="463"/>
    </location>
</feature>
<dbReference type="RefSeq" id="WP_372388797.1">
    <property type="nucleotide sequence ID" value="NZ_JBGNYA010000001.1"/>
</dbReference>
<keyword evidence="4 5" id="KW-0472">Membrane</keyword>
<dbReference type="AlphaFoldDB" id="A0ABD5MEK2"/>
<dbReference type="InterPro" id="IPR001898">
    <property type="entry name" value="SLC13A/DASS"/>
</dbReference>
<feature type="transmembrane region" description="Helical" evidence="5">
    <location>
        <begin position="355"/>
        <end position="376"/>
    </location>
</feature>
<evidence type="ECO:0000256" key="4">
    <source>
        <dbReference type="ARBA" id="ARBA00023136"/>
    </source>
</evidence>
<comment type="caution">
    <text evidence="6">The sequence shown here is derived from an EMBL/GenBank/DDBJ whole genome shotgun (WGS) entry which is preliminary data.</text>
</comment>
<dbReference type="Proteomes" id="UP001570511">
    <property type="component" value="Unassembled WGS sequence"/>
</dbReference>
<feature type="transmembrane region" description="Helical" evidence="5">
    <location>
        <begin position="12"/>
        <end position="30"/>
    </location>
</feature>
<evidence type="ECO:0000256" key="1">
    <source>
        <dbReference type="ARBA" id="ARBA00004141"/>
    </source>
</evidence>
<evidence type="ECO:0000313" key="6">
    <source>
        <dbReference type="EMBL" id="MFA1610928.1"/>
    </source>
</evidence>
<dbReference type="Pfam" id="PF00939">
    <property type="entry name" value="Na_sulph_symp"/>
    <property type="match status" value="1"/>
</dbReference>
<dbReference type="EMBL" id="JBGNYA010000001">
    <property type="protein sequence ID" value="MFA1610928.1"/>
    <property type="molecule type" value="Genomic_DNA"/>
</dbReference>
<feature type="transmembrane region" description="Helical" evidence="5">
    <location>
        <begin position="383"/>
        <end position="403"/>
    </location>
</feature>
<dbReference type="PANTHER" id="PTHR43652">
    <property type="entry name" value="BASIC AMINO ACID ANTIPORTER YFCC-RELATED"/>
    <property type="match status" value="1"/>
</dbReference>
<accession>A0ABD5MEK2</accession>
<evidence type="ECO:0000256" key="2">
    <source>
        <dbReference type="ARBA" id="ARBA00022692"/>
    </source>
</evidence>
<feature type="transmembrane region" description="Helical" evidence="5">
    <location>
        <begin position="268"/>
        <end position="284"/>
    </location>
</feature>
<feature type="transmembrane region" description="Helical" evidence="5">
    <location>
        <begin position="132"/>
        <end position="152"/>
    </location>
</feature>
<keyword evidence="7" id="KW-1185">Reference proteome</keyword>
<evidence type="ECO:0000256" key="3">
    <source>
        <dbReference type="ARBA" id="ARBA00022989"/>
    </source>
</evidence>
<reference evidence="6 7" key="1">
    <citation type="submission" date="2024-08" db="EMBL/GenBank/DDBJ databases">
        <title>Halobellus sp. MBLA0158 whole genome sequence.</title>
        <authorList>
            <person name="Hwang C.Y."/>
            <person name="Cho E.-S."/>
            <person name="Seo M.-J."/>
        </authorList>
    </citation>
    <scope>NUCLEOTIDE SEQUENCE [LARGE SCALE GENOMIC DNA]</scope>
    <source>
        <strain evidence="6 7">MBLA0158</strain>
    </source>
</reference>
<dbReference type="PANTHER" id="PTHR43652:SF2">
    <property type="entry name" value="BASIC AMINO ACID ANTIPORTER YFCC-RELATED"/>
    <property type="match status" value="1"/>
</dbReference>
<proteinExistence type="predicted"/>
<evidence type="ECO:0000313" key="7">
    <source>
        <dbReference type="Proteomes" id="UP001570511"/>
    </source>
</evidence>
<sequence>MAAVGRPSLSPSALSVPIGIAAAVGVRAMAPFDPAGATMLAITTLCIALWIGNVVSPAYTGVVCLGLLGLAFSLELALVGFRSPAIWLIAFGLVMGEATRRSGLAEWASGRIVHRLTPPAAAEAPVRTYRRLLFGLSTAGLFLVLVIPAGIVRVLVLAPVALEVGERFDSRAASLGLFFGPVLVTYLGTVAVLTGGAPNIVVLGIFESITGVSIAWTEWFALLFPVMGVGRLLVIVGVAYALYRPTSETAFEPPERDARAMGRRERRMLVFLLAGVAVWVTDVFHGLHPVYGAMLVALLACLPGVGIVDFEAAVGEVDFSILFFIAAVLAIGEGMTRTSVAAAMAERLLAVVPTGAPLVVVLGIVFAFTVLLLFVISGLAAASVVTPVVVAFAGNAGLPVVPVTLTEAVALQMPFFPYQSAVLVVILAYDIVETRELIRVVAAVTVATIVVLVPIQLGVLAAFG</sequence>
<protein>
    <submittedName>
        <fullName evidence="6">SLC13 family permease</fullName>
    </submittedName>
</protein>
<feature type="transmembrane region" description="Helical" evidence="5">
    <location>
        <begin position="172"/>
        <end position="193"/>
    </location>
</feature>